<reference evidence="1" key="1">
    <citation type="submission" date="2018-05" db="EMBL/GenBank/DDBJ databases">
        <authorList>
            <person name="Lanie J.A."/>
            <person name="Ng W.-L."/>
            <person name="Kazmierczak K.M."/>
            <person name="Andrzejewski T.M."/>
            <person name="Davidsen T.M."/>
            <person name="Wayne K.J."/>
            <person name="Tettelin H."/>
            <person name="Glass J.I."/>
            <person name="Rusch D."/>
            <person name="Podicherti R."/>
            <person name="Tsui H.-C.T."/>
            <person name="Winkler M.E."/>
        </authorList>
    </citation>
    <scope>NUCLEOTIDE SEQUENCE</scope>
</reference>
<dbReference type="AlphaFoldDB" id="A0A382SER4"/>
<accession>A0A382SER4</accession>
<evidence type="ECO:0000313" key="1">
    <source>
        <dbReference type="EMBL" id="SVD08346.1"/>
    </source>
</evidence>
<dbReference type="EMBL" id="UINC01128538">
    <property type="protein sequence ID" value="SVD08346.1"/>
    <property type="molecule type" value="Genomic_DNA"/>
</dbReference>
<sequence>MNSVDYYRAYLEVQAAKQAERLSVKTELSTHEREKHMINVQIRQDNNVMAPRKWGSNLDVKA</sequence>
<gene>
    <name evidence="1" type="ORF">METZ01_LOCUS361200</name>
</gene>
<name>A0A382SER4_9ZZZZ</name>
<organism evidence="1">
    <name type="scientific">marine metagenome</name>
    <dbReference type="NCBI Taxonomy" id="408172"/>
    <lineage>
        <taxon>unclassified sequences</taxon>
        <taxon>metagenomes</taxon>
        <taxon>ecological metagenomes</taxon>
    </lineage>
</organism>
<protein>
    <submittedName>
        <fullName evidence="1">Uncharacterized protein</fullName>
    </submittedName>
</protein>
<proteinExistence type="predicted"/>